<proteinExistence type="predicted"/>
<keyword evidence="3" id="KW-1185">Reference proteome</keyword>
<dbReference type="Proteomes" id="UP001154114">
    <property type="component" value="Chromosome 1"/>
</dbReference>
<evidence type="ECO:0000256" key="1">
    <source>
        <dbReference type="SAM" id="MobiDB-lite"/>
    </source>
</evidence>
<reference evidence="2" key="1">
    <citation type="submission" date="2021-12" db="EMBL/GenBank/DDBJ databases">
        <authorList>
            <person name="King R."/>
        </authorList>
    </citation>
    <scope>NUCLEOTIDE SEQUENCE</scope>
</reference>
<accession>A0A9N8KY32</accession>
<evidence type="ECO:0000313" key="2">
    <source>
        <dbReference type="EMBL" id="CAD0193848.1"/>
    </source>
</evidence>
<dbReference type="EMBL" id="LR824004">
    <property type="protein sequence ID" value="CAD0193848.1"/>
    <property type="molecule type" value="Genomic_DNA"/>
</dbReference>
<name>A0A9N8KY32_CHRIL</name>
<sequence length="316" mass="35204">MLSRTGVAGTPAALGSERLERRYFGVATHLHSPTRLDSKSDAAPKYMVRHATDIPNYVKQRSDTATSPHRRRNASLAEWSKAPDLSSGSREGAWVRTPHLTKMARWRSVKIPPPWKKEREREKVALIFILTQLPAVHLIDQYLTHSACSARGVVGAREGYTAVRSGRAGLLVAEHRDTTSCGSLRGALNMERGELLRRALIRSISVAQRMFHAGRGEGRGRGILQCAVRARVSACNRSIAVRQNAQRMPHAGRGGGAGGVYCSVQWARRSRTANTCRWFRASILKLLEDYFARTPRMRRARDLSSGWALDEMKLTL</sequence>
<gene>
    <name evidence="2" type="ORF">CINC_LOCUS145</name>
</gene>
<dbReference type="AlphaFoldDB" id="A0A9N8KY32"/>
<evidence type="ECO:0000313" key="3">
    <source>
        <dbReference type="Proteomes" id="UP001154114"/>
    </source>
</evidence>
<feature type="region of interest" description="Disordered" evidence="1">
    <location>
        <begin position="57"/>
        <end position="91"/>
    </location>
</feature>
<dbReference type="OrthoDB" id="1591887at2759"/>
<organism evidence="2 3">
    <name type="scientific">Chrysodeixis includens</name>
    <name type="common">Soybean looper</name>
    <name type="synonym">Pseudoplusia includens</name>
    <dbReference type="NCBI Taxonomy" id="689277"/>
    <lineage>
        <taxon>Eukaryota</taxon>
        <taxon>Metazoa</taxon>
        <taxon>Ecdysozoa</taxon>
        <taxon>Arthropoda</taxon>
        <taxon>Hexapoda</taxon>
        <taxon>Insecta</taxon>
        <taxon>Pterygota</taxon>
        <taxon>Neoptera</taxon>
        <taxon>Endopterygota</taxon>
        <taxon>Lepidoptera</taxon>
        <taxon>Glossata</taxon>
        <taxon>Ditrysia</taxon>
        <taxon>Noctuoidea</taxon>
        <taxon>Noctuidae</taxon>
        <taxon>Plusiinae</taxon>
        <taxon>Chrysodeixis</taxon>
    </lineage>
</organism>
<protein>
    <submittedName>
        <fullName evidence="2">Uncharacterized protein</fullName>
    </submittedName>
</protein>